<accession>A0AA40BJ19</accession>
<dbReference type="PANTHER" id="PTHR33119:SF1">
    <property type="entry name" value="FE2OG DIOXYGENASE DOMAIN-CONTAINING PROTEIN"/>
    <property type="match status" value="1"/>
</dbReference>
<dbReference type="InterPro" id="IPR049207">
    <property type="entry name" value="DUF4246_N"/>
</dbReference>
<keyword evidence="4" id="KW-1185">Reference proteome</keyword>
<gene>
    <name evidence="3" type="ORF">B0T26DRAFT_763203</name>
</gene>
<protein>
    <submittedName>
        <fullName evidence="3">Uncharacterized protein</fullName>
    </submittedName>
</protein>
<dbReference type="GeneID" id="85329690"/>
<evidence type="ECO:0000259" key="2">
    <source>
        <dbReference type="Pfam" id="PF21666"/>
    </source>
</evidence>
<dbReference type="PANTHER" id="PTHR33119">
    <property type="entry name" value="IFI3P"/>
    <property type="match status" value="1"/>
</dbReference>
<dbReference type="InterPro" id="IPR025340">
    <property type="entry name" value="DUF4246"/>
</dbReference>
<feature type="domain" description="DUF4246" evidence="1">
    <location>
        <begin position="122"/>
        <end position="206"/>
    </location>
</feature>
<comment type="caution">
    <text evidence="3">The sequence shown here is derived from an EMBL/GenBank/DDBJ whole genome shotgun (WGS) entry which is preliminary data.</text>
</comment>
<reference evidence="3" key="1">
    <citation type="submission" date="2023-06" db="EMBL/GenBank/DDBJ databases">
        <title>Genome-scale phylogeny and comparative genomics of the fungal order Sordariales.</title>
        <authorList>
            <consortium name="Lawrence Berkeley National Laboratory"/>
            <person name="Hensen N."/>
            <person name="Bonometti L."/>
            <person name="Westerberg I."/>
            <person name="Brannstrom I.O."/>
            <person name="Guillou S."/>
            <person name="Cros-Aarteil S."/>
            <person name="Calhoun S."/>
            <person name="Haridas S."/>
            <person name="Kuo A."/>
            <person name="Mondo S."/>
            <person name="Pangilinan J."/>
            <person name="Riley R."/>
            <person name="LaButti K."/>
            <person name="Andreopoulos B."/>
            <person name="Lipzen A."/>
            <person name="Chen C."/>
            <person name="Yanf M."/>
            <person name="Daum C."/>
            <person name="Ng V."/>
            <person name="Clum A."/>
            <person name="Steindorff A."/>
            <person name="Ohm R."/>
            <person name="Martin F."/>
            <person name="Silar P."/>
            <person name="Natvig D."/>
            <person name="Lalanne C."/>
            <person name="Gautier V."/>
            <person name="Ament-velasquez S.L."/>
            <person name="Kruys A."/>
            <person name="Hutchinson M.I."/>
            <person name="Powell A.J."/>
            <person name="Barry K."/>
            <person name="Miller A.N."/>
            <person name="Grigoriev I.V."/>
            <person name="Debuchy R."/>
            <person name="Gladieux P."/>
            <person name="Thoren M.H."/>
            <person name="Johannesson H."/>
        </authorList>
    </citation>
    <scope>NUCLEOTIDE SEQUENCE</scope>
    <source>
        <strain evidence="3">SMH2392-1A</strain>
    </source>
</reference>
<feature type="domain" description="DUF4246" evidence="2">
    <location>
        <begin position="47"/>
        <end position="114"/>
    </location>
</feature>
<evidence type="ECO:0000259" key="1">
    <source>
        <dbReference type="Pfam" id="PF14033"/>
    </source>
</evidence>
<organism evidence="3 4">
    <name type="scientific">Lasiosphaeria miniovina</name>
    <dbReference type="NCBI Taxonomy" id="1954250"/>
    <lineage>
        <taxon>Eukaryota</taxon>
        <taxon>Fungi</taxon>
        <taxon>Dikarya</taxon>
        <taxon>Ascomycota</taxon>
        <taxon>Pezizomycotina</taxon>
        <taxon>Sordariomycetes</taxon>
        <taxon>Sordariomycetidae</taxon>
        <taxon>Sordariales</taxon>
        <taxon>Lasiosphaeriaceae</taxon>
        <taxon>Lasiosphaeria</taxon>
    </lineage>
</organism>
<dbReference type="RefSeq" id="XP_060304024.1">
    <property type="nucleotide sequence ID" value="XM_060446420.1"/>
</dbReference>
<proteinExistence type="predicted"/>
<evidence type="ECO:0000313" key="3">
    <source>
        <dbReference type="EMBL" id="KAK0735147.1"/>
    </source>
</evidence>
<dbReference type="AlphaFoldDB" id="A0AA40BJ19"/>
<name>A0AA40BJ19_9PEZI</name>
<dbReference type="Proteomes" id="UP001172101">
    <property type="component" value="Unassembled WGS sequence"/>
</dbReference>
<dbReference type="EMBL" id="JAUIRO010000001">
    <property type="protein sequence ID" value="KAK0735147.1"/>
    <property type="molecule type" value="Genomic_DNA"/>
</dbReference>
<evidence type="ECO:0000313" key="4">
    <source>
        <dbReference type="Proteomes" id="UP001172101"/>
    </source>
</evidence>
<sequence length="269" mass="30616">MNSLSESYDPTRQLPHLEVKKEAAQLNANADMTTPRMDNKSAGPLRVPGFTDLPLDKELPISHRFAHGFKEWKQVPAITQREFAMVAVMNKVTDKPGWHVDIFSQDVVDRWRNEFLSSTPLMSELRDKAAYFNEKRHFRVPDTGSCVYKSDALASPELYTNFQLGVQSVLAQRKEVGSDGVATYANSLLYPLVWGKSRILAHGGQVTRQGDIASSPDYTVETALRYGDKRTRSDTVQERMDTEIPQPWRYIFTDEDIGNLSVYLLSYKY</sequence>
<dbReference type="Pfam" id="PF21666">
    <property type="entry name" value="DUF4246_N"/>
    <property type="match status" value="1"/>
</dbReference>
<dbReference type="Pfam" id="PF14033">
    <property type="entry name" value="DUF4246"/>
    <property type="match status" value="1"/>
</dbReference>
<dbReference type="InterPro" id="IPR049192">
    <property type="entry name" value="DUF4246_C"/>
</dbReference>